<evidence type="ECO:0000256" key="9">
    <source>
        <dbReference type="RuleBase" id="RU003357"/>
    </source>
</evidence>
<evidence type="ECO:0000256" key="2">
    <source>
        <dbReference type="ARBA" id="ARBA00022448"/>
    </source>
</evidence>
<dbReference type="InterPro" id="IPR012910">
    <property type="entry name" value="Plug_dom"/>
</dbReference>
<dbReference type="InterPro" id="IPR023997">
    <property type="entry name" value="TonB-dep_OMP_SusC/RagA_CS"/>
</dbReference>
<dbReference type="InterPro" id="IPR036942">
    <property type="entry name" value="Beta-barrel_TonB_sf"/>
</dbReference>
<dbReference type="InterPro" id="IPR039426">
    <property type="entry name" value="TonB-dep_rcpt-like"/>
</dbReference>
<dbReference type="Gene3D" id="2.40.170.20">
    <property type="entry name" value="TonB-dependent receptor, beta-barrel domain"/>
    <property type="match status" value="1"/>
</dbReference>
<keyword evidence="14" id="KW-1185">Reference proteome</keyword>
<keyword evidence="3 8" id="KW-1134">Transmembrane beta strand</keyword>
<reference evidence="13 14" key="1">
    <citation type="submission" date="2019-07" db="EMBL/GenBank/DDBJ databases">
        <title>Novel species of Flavobacterium.</title>
        <authorList>
            <person name="Liu Q."/>
            <person name="Xin Y.-H."/>
        </authorList>
    </citation>
    <scope>NUCLEOTIDE SEQUENCE [LARGE SCALE GENOMIC DNA]</scope>
    <source>
        <strain evidence="13 14">LB3P56</strain>
    </source>
</reference>
<evidence type="ECO:0000313" key="14">
    <source>
        <dbReference type="Proteomes" id="UP000318585"/>
    </source>
</evidence>
<evidence type="ECO:0000259" key="12">
    <source>
        <dbReference type="Pfam" id="PF07715"/>
    </source>
</evidence>
<keyword evidence="7 8" id="KW-0998">Cell outer membrane</keyword>
<sequence length="1080" mass="118873">MIVKLVFKKGKKTSFVIMLLLSLFATIEIKAQNKTTTISGLVKDDLGLSIPGVNVVEKGTKNSTSSDIDGKFTLRVASSKSEIVFSSIGFETLTQSVGQKTTLNVVLKNAASKLDEVVVIGYGTSRKSDLTGSVASVSGADLKKVPMSNVAETLTGRIAGVQVTSSEGSPDSEVKIRIRGGGSLSQDSSPLIIVDGFPVNSMSDISPSDVENITILKDASSTAIYGSRGAYGVIIITTKSGSKNGKMSVNYNVFYGAKTIANYFDVLNPEDFAKWQYEYAMLSSSPKGSAKDYDKYFGAWQSYAGVEGTDWQKEIYGRTGKVQSHDLGIRGGSDKINYNFNYALYDESAIMVGSDFRRNNLSLNLKNKASEKVDLSFTMRYSNTVIGGSGANEQKEVSSADSRLKHVVGYSPIDLPGLTTDDTDEAISSYLVNPFVAIADNGRKQIRNNFNMLSSFSWKIINNLQFKSDFGLDVFNNLDYRFYGRSTYYVNNVPAATNQGKPSLIMSDEKNKRFRNANTLNYDFKDLLGKNHSLKLLLGEEMIDYQNNKVTSTIQGYPKSFTFDDAINLTTQGIPQSVDNYYSPDDKLLSFFGRLNYDFKSRYLFTATFRADGSSKFLGDNRWGYFPSAAVAWKINEESFLKDVSWVNLLKMRFSYGEAGNNNIPVGQTIRTFQSSASAWINNVTNFWAASKTMPNPDLKWETTVTQDLGIDFGFFNNRISGTVDVYNNITKDLLINFPVSGTGYDFQYRNMGENQNKGLELSLNVVAIEKDDYGLSFNFNIGFNENNINSLGIMNDFGYSSGWASTSIGNDFAVNVGQPLGLMRGYINDGRYEVSDFNFSGGVYTLKTGVANNSNVVGSVVPGSMKLKNLVDLPGEVPGTINANDITFIGNANPKHTGGFVINANVHQFDFMAAFNWSYGNDAYNANKVEFTTTATSPNGQYRNLTSEMADGQRWTNLDPTTGLLVTDPTALTALNATTTMWSPKMDRFVFSDWAVEDASFFRLNTFTIGYTAPDALVSKLGISKLRLYQTMSNVFTATNYSGPDPEVSTRRATPYTPGVDYSAYPRSRQIVFGLNLSF</sequence>
<evidence type="ECO:0000256" key="8">
    <source>
        <dbReference type="PROSITE-ProRule" id="PRU01360"/>
    </source>
</evidence>
<evidence type="ECO:0000256" key="7">
    <source>
        <dbReference type="ARBA" id="ARBA00023237"/>
    </source>
</evidence>
<evidence type="ECO:0000256" key="3">
    <source>
        <dbReference type="ARBA" id="ARBA00022452"/>
    </source>
</evidence>
<dbReference type="AlphaFoldDB" id="A0A553CNG6"/>
<keyword evidence="6 8" id="KW-0472">Membrane</keyword>
<keyword evidence="2 8" id="KW-0813">Transport</keyword>
<protein>
    <submittedName>
        <fullName evidence="13">TonB-dependent receptor</fullName>
    </submittedName>
</protein>
<keyword evidence="10" id="KW-0732">Signal</keyword>
<evidence type="ECO:0000313" key="13">
    <source>
        <dbReference type="EMBL" id="TRX22143.1"/>
    </source>
</evidence>
<evidence type="ECO:0000256" key="1">
    <source>
        <dbReference type="ARBA" id="ARBA00004571"/>
    </source>
</evidence>
<dbReference type="InterPro" id="IPR037066">
    <property type="entry name" value="Plug_dom_sf"/>
</dbReference>
<dbReference type="GO" id="GO:0009279">
    <property type="term" value="C:cell outer membrane"/>
    <property type="evidence" value="ECO:0007669"/>
    <property type="project" value="UniProtKB-SubCell"/>
</dbReference>
<proteinExistence type="inferred from homology"/>
<feature type="signal peptide" evidence="10">
    <location>
        <begin position="1"/>
        <end position="31"/>
    </location>
</feature>
<name>A0A553CNG6_9FLAO</name>
<feature type="domain" description="TonB-dependent receptor-like beta-barrel" evidence="11">
    <location>
        <begin position="439"/>
        <end position="850"/>
    </location>
</feature>
<comment type="similarity">
    <text evidence="8 9">Belongs to the TonB-dependent receptor family.</text>
</comment>
<accession>A0A553CNG6</accession>
<dbReference type="SUPFAM" id="SSF56935">
    <property type="entry name" value="Porins"/>
    <property type="match status" value="1"/>
</dbReference>
<dbReference type="Pfam" id="PF00593">
    <property type="entry name" value="TonB_dep_Rec_b-barrel"/>
    <property type="match status" value="1"/>
</dbReference>
<evidence type="ECO:0000256" key="4">
    <source>
        <dbReference type="ARBA" id="ARBA00022692"/>
    </source>
</evidence>
<dbReference type="Pfam" id="PF13715">
    <property type="entry name" value="CarbopepD_reg_2"/>
    <property type="match status" value="1"/>
</dbReference>
<dbReference type="FunFam" id="2.170.130.10:FF:000008">
    <property type="entry name" value="SusC/RagA family TonB-linked outer membrane protein"/>
    <property type="match status" value="1"/>
</dbReference>
<dbReference type="OrthoDB" id="9768177at2"/>
<evidence type="ECO:0000256" key="6">
    <source>
        <dbReference type="ARBA" id="ARBA00023136"/>
    </source>
</evidence>
<keyword evidence="13" id="KW-0675">Receptor</keyword>
<dbReference type="EMBL" id="VJZR01000003">
    <property type="protein sequence ID" value="TRX22143.1"/>
    <property type="molecule type" value="Genomic_DNA"/>
</dbReference>
<comment type="subcellular location">
    <subcellularLocation>
        <location evidence="1 8">Cell outer membrane</location>
        <topology evidence="1 8">Multi-pass membrane protein</topology>
    </subcellularLocation>
</comment>
<evidence type="ECO:0000259" key="11">
    <source>
        <dbReference type="Pfam" id="PF00593"/>
    </source>
</evidence>
<keyword evidence="5 9" id="KW-0798">TonB box</keyword>
<dbReference type="Proteomes" id="UP000318585">
    <property type="component" value="Unassembled WGS sequence"/>
</dbReference>
<gene>
    <name evidence="13" type="ORF">FNW17_05595</name>
</gene>
<dbReference type="RefSeq" id="WP_144071093.1">
    <property type="nucleotide sequence ID" value="NZ_VJZR01000003.1"/>
</dbReference>
<dbReference type="SUPFAM" id="SSF49464">
    <property type="entry name" value="Carboxypeptidase regulatory domain-like"/>
    <property type="match status" value="1"/>
</dbReference>
<dbReference type="InterPro" id="IPR023996">
    <property type="entry name" value="TonB-dep_OMP_SusC/RagA"/>
</dbReference>
<organism evidence="13 14">
    <name type="scientific">Flavobacterium franklandianum</name>
    <dbReference type="NCBI Taxonomy" id="2594430"/>
    <lineage>
        <taxon>Bacteria</taxon>
        <taxon>Pseudomonadati</taxon>
        <taxon>Bacteroidota</taxon>
        <taxon>Flavobacteriia</taxon>
        <taxon>Flavobacteriales</taxon>
        <taxon>Flavobacteriaceae</taxon>
        <taxon>Flavobacterium</taxon>
    </lineage>
</organism>
<dbReference type="Pfam" id="PF07715">
    <property type="entry name" value="Plug"/>
    <property type="match status" value="1"/>
</dbReference>
<dbReference type="Gene3D" id="2.60.40.1120">
    <property type="entry name" value="Carboxypeptidase-like, regulatory domain"/>
    <property type="match status" value="1"/>
</dbReference>
<dbReference type="InterPro" id="IPR008969">
    <property type="entry name" value="CarboxyPept-like_regulatory"/>
</dbReference>
<feature type="domain" description="TonB-dependent receptor plug" evidence="12">
    <location>
        <begin position="127"/>
        <end position="233"/>
    </location>
</feature>
<evidence type="ECO:0000256" key="10">
    <source>
        <dbReference type="SAM" id="SignalP"/>
    </source>
</evidence>
<keyword evidence="4 8" id="KW-0812">Transmembrane</keyword>
<feature type="chain" id="PRO_5021743271" evidence="10">
    <location>
        <begin position="32"/>
        <end position="1080"/>
    </location>
</feature>
<comment type="caution">
    <text evidence="13">The sequence shown here is derived from an EMBL/GenBank/DDBJ whole genome shotgun (WGS) entry which is preliminary data.</text>
</comment>
<evidence type="ECO:0000256" key="5">
    <source>
        <dbReference type="ARBA" id="ARBA00023077"/>
    </source>
</evidence>
<dbReference type="NCBIfam" id="TIGR04057">
    <property type="entry name" value="SusC_RagA_signa"/>
    <property type="match status" value="1"/>
</dbReference>
<dbReference type="InterPro" id="IPR000531">
    <property type="entry name" value="Beta-barrel_TonB"/>
</dbReference>
<dbReference type="NCBIfam" id="TIGR04056">
    <property type="entry name" value="OMP_RagA_SusC"/>
    <property type="match status" value="1"/>
</dbReference>
<dbReference type="PROSITE" id="PS52016">
    <property type="entry name" value="TONB_DEPENDENT_REC_3"/>
    <property type="match status" value="1"/>
</dbReference>
<dbReference type="Gene3D" id="2.170.130.10">
    <property type="entry name" value="TonB-dependent receptor, plug domain"/>
    <property type="match status" value="1"/>
</dbReference>